<reference evidence="1 2" key="1">
    <citation type="submission" date="2018-02" db="EMBL/GenBank/DDBJ databases">
        <title>Genome sequence of the basidiomycete white-rot fungus Phlebia centrifuga.</title>
        <authorList>
            <person name="Granchi Z."/>
            <person name="Peng M."/>
            <person name="de Vries R.P."/>
            <person name="Hilden K."/>
            <person name="Makela M.R."/>
            <person name="Grigoriev I."/>
            <person name="Riley R."/>
        </authorList>
    </citation>
    <scope>NUCLEOTIDE SEQUENCE [LARGE SCALE GENOMIC DNA]</scope>
    <source>
        <strain evidence="1 2">FBCC195</strain>
    </source>
</reference>
<evidence type="ECO:0000313" key="1">
    <source>
        <dbReference type="EMBL" id="PSR75006.1"/>
    </source>
</evidence>
<organism evidence="1 2">
    <name type="scientific">Hermanssonia centrifuga</name>
    <dbReference type="NCBI Taxonomy" id="98765"/>
    <lineage>
        <taxon>Eukaryota</taxon>
        <taxon>Fungi</taxon>
        <taxon>Dikarya</taxon>
        <taxon>Basidiomycota</taxon>
        <taxon>Agaricomycotina</taxon>
        <taxon>Agaricomycetes</taxon>
        <taxon>Polyporales</taxon>
        <taxon>Meruliaceae</taxon>
        <taxon>Hermanssonia</taxon>
    </lineage>
</organism>
<name>A0A2R6NQV2_9APHY</name>
<gene>
    <name evidence="1" type="ORF">PHLCEN_2v9420</name>
</gene>
<evidence type="ECO:0000313" key="2">
    <source>
        <dbReference type="Proteomes" id="UP000186601"/>
    </source>
</evidence>
<keyword evidence="2" id="KW-1185">Reference proteome</keyword>
<proteinExistence type="predicted"/>
<dbReference type="AlphaFoldDB" id="A0A2R6NQV2"/>
<accession>A0A2R6NQV2</accession>
<dbReference type="Proteomes" id="UP000186601">
    <property type="component" value="Unassembled WGS sequence"/>
</dbReference>
<dbReference type="EMBL" id="MLYV02000940">
    <property type="protein sequence ID" value="PSR75006.1"/>
    <property type="molecule type" value="Genomic_DNA"/>
</dbReference>
<comment type="caution">
    <text evidence="1">The sequence shown here is derived from an EMBL/GenBank/DDBJ whole genome shotgun (WGS) entry which is preliminary data.</text>
</comment>
<sequence>MSLLAGSLVTFQRGRLHVVFVGPVCNGYGRVKSILPVEVPVAAGQLGERATFPDPVRNE</sequence>
<protein>
    <submittedName>
        <fullName evidence="1">Uncharacterized protein</fullName>
    </submittedName>
</protein>